<keyword evidence="2" id="KW-1185">Reference proteome</keyword>
<comment type="caution">
    <text evidence="1">The sequence shown here is derived from an EMBL/GenBank/DDBJ whole genome shotgun (WGS) entry which is preliminary data.</text>
</comment>
<dbReference type="EMBL" id="JASCZI010123516">
    <property type="protein sequence ID" value="MED6165448.1"/>
    <property type="molecule type" value="Genomic_DNA"/>
</dbReference>
<gene>
    <name evidence="1" type="ORF">PIB30_099627</name>
</gene>
<protein>
    <submittedName>
        <fullName evidence="1">Uncharacterized protein</fullName>
    </submittedName>
</protein>
<organism evidence="1 2">
    <name type="scientific">Stylosanthes scabra</name>
    <dbReference type="NCBI Taxonomy" id="79078"/>
    <lineage>
        <taxon>Eukaryota</taxon>
        <taxon>Viridiplantae</taxon>
        <taxon>Streptophyta</taxon>
        <taxon>Embryophyta</taxon>
        <taxon>Tracheophyta</taxon>
        <taxon>Spermatophyta</taxon>
        <taxon>Magnoliopsida</taxon>
        <taxon>eudicotyledons</taxon>
        <taxon>Gunneridae</taxon>
        <taxon>Pentapetalae</taxon>
        <taxon>rosids</taxon>
        <taxon>fabids</taxon>
        <taxon>Fabales</taxon>
        <taxon>Fabaceae</taxon>
        <taxon>Papilionoideae</taxon>
        <taxon>50 kb inversion clade</taxon>
        <taxon>dalbergioids sensu lato</taxon>
        <taxon>Dalbergieae</taxon>
        <taxon>Pterocarpus clade</taxon>
        <taxon>Stylosanthes</taxon>
    </lineage>
</organism>
<name>A0ABU6UZJ5_9FABA</name>
<dbReference type="Proteomes" id="UP001341840">
    <property type="component" value="Unassembled WGS sequence"/>
</dbReference>
<sequence>MAKVFKQTHTLKENKEKFADKRSSDIWDEYIDNTAIATQQAVESKTSTPVDPDEVWRQTVSKPDAKNRIYGVGGFLVSTLAI</sequence>
<dbReference type="InterPro" id="IPR004252">
    <property type="entry name" value="Probable_transposase_24"/>
</dbReference>
<accession>A0ABU6UZJ5</accession>
<evidence type="ECO:0000313" key="1">
    <source>
        <dbReference type="EMBL" id="MED6165448.1"/>
    </source>
</evidence>
<proteinExistence type="predicted"/>
<dbReference type="Pfam" id="PF03004">
    <property type="entry name" value="Transposase_24"/>
    <property type="match status" value="1"/>
</dbReference>
<evidence type="ECO:0000313" key="2">
    <source>
        <dbReference type="Proteomes" id="UP001341840"/>
    </source>
</evidence>
<reference evidence="1 2" key="1">
    <citation type="journal article" date="2023" name="Plants (Basel)">
        <title>Bridging the Gap: Combining Genomics and Transcriptomics Approaches to Understand Stylosanthes scabra, an Orphan Legume from the Brazilian Caatinga.</title>
        <authorList>
            <person name="Ferreira-Neto J.R.C."/>
            <person name="da Silva M.D."/>
            <person name="Binneck E."/>
            <person name="de Melo N.F."/>
            <person name="da Silva R.H."/>
            <person name="de Melo A.L.T.M."/>
            <person name="Pandolfi V."/>
            <person name="Bustamante F.O."/>
            <person name="Brasileiro-Vidal A.C."/>
            <person name="Benko-Iseppon A.M."/>
        </authorList>
    </citation>
    <scope>NUCLEOTIDE SEQUENCE [LARGE SCALE GENOMIC DNA]</scope>
    <source>
        <tissue evidence="1">Leaves</tissue>
    </source>
</reference>